<evidence type="ECO:0000313" key="2">
    <source>
        <dbReference type="EMBL" id="EEQ63691.1"/>
    </source>
</evidence>
<evidence type="ECO:0000313" key="3">
    <source>
        <dbReference type="Proteomes" id="UP000003953"/>
    </source>
</evidence>
<dbReference type="Proteomes" id="UP000003953">
    <property type="component" value="Unassembled WGS sequence"/>
</dbReference>
<dbReference type="InterPro" id="IPR046076">
    <property type="entry name" value="DUF6094"/>
</dbReference>
<accession>C5F097</accession>
<feature type="domain" description="DUF6094" evidence="1">
    <location>
        <begin position="18"/>
        <end position="202"/>
    </location>
</feature>
<dbReference type="EMBL" id="DS990443">
    <property type="protein sequence ID" value="EEQ63691.1"/>
    <property type="molecule type" value="Genomic_DNA"/>
</dbReference>
<dbReference type="Gene3D" id="3.40.50.150">
    <property type="entry name" value="Vaccinia Virus protein VP39"/>
    <property type="match status" value="1"/>
</dbReference>
<dbReference type="InterPro" id="IPR029063">
    <property type="entry name" value="SAM-dependent_MTases_sf"/>
</dbReference>
<evidence type="ECO:0000259" key="1">
    <source>
        <dbReference type="Pfam" id="PF19587"/>
    </source>
</evidence>
<dbReference type="SUPFAM" id="SSF53335">
    <property type="entry name" value="S-adenosyl-L-methionine-dependent methyltransferases"/>
    <property type="match status" value="1"/>
</dbReference>
<dbReference type="eggNOG" id="COG0827">
    <property type="taxonomic scope" value="Bacteria"/>
</dbReference>
<name>C5F097_9HELI</name>
<sequence length="352" mass="39894">MRVITKVIMRKKQLNKGDKMSRLGNEIKMGFYPTDNNAVERILDSLSSKNVPSDFSVCDPCCGEGEALSRFKRFAGVTTYGVEIDEGRAKLAFEKLDNLICSDALFGVNKSRNAFSFLFLNPPYLDIKVAGKSVRSETEFVLRWAKTLMREGIMLLIINPTSAADPKLSRILKLSGMEFLHNFYFDNSDRKNYGQYFLMFKKADKVEMSDEDYYKAISPNSSVPFEQVDLSGITIPQKSKSRILFNSIGNPKEWQIEAMLQKSSLSKDFLKRMTLAKDDKVSSIMPPNEGQSSLLLGSGYFNEEIDGFLIKGAFSKVEMLTDKSEDGAKTQEQFVSNIYAFSTIEKKYYKLQ</sequence>
<proteinExistence type="predicted"/>
<organism evidence="2 3">
    <name type="scientific">Helicobacter pullorum MIT 98-5489</name>
    <dbReference type="NCBI Taxonomy" id="537972"/>
    <lineage>
        <taxon>Bacteria</taxon>
        <taxon>Pseudomonadati</taxon>
        <taxon>Campylobacterota</taxon>
        <taxon>Epsilonproteobacteria</taxon>
        <taxon>Campylobacterales</taxon>
        <taxon>Helicobacteraceae</taxon>
        <taxon>Helicobacter</taxon>
    </lineage>
</organism>
<dbReference type="HOGENOM" id="CLU_831342_0_0_7"/>
<protein>
    <recommendedName>
        <fullName evidence="1">DUF6094 domain-containing protein</fullName>
    </recommendedName>
</protein>
<dbReference type="AlphaFoldDB" id="C5F097"/>
<gene>
    <name evidence="2" type="ORF">HPMG_01148</name>
</gene>
<dbReference type="CDD" id="cd02440">
    <property type="entry name" value="AdoMet_MTases"/>
    <property type="match status" value="1"/>
</dbReference>
<dbReference type="Pfam" id="PF19587">
    <property type="entry name" value="DUF6094"/>
    <property type="match status" value="1"/>
</dbReference>
<keyword evidence="3" id="KW-1185">Reference proteome</keyword>
<reference evidence="3" key="1">
    <citation type="journal article" date="2014" name="Genome Announc.">
        <title>Draft genome sequences of six enterohepatic helicobacter species isolated from humans and one from rhesus macaques.</title>
        <authorList>
            <person name="Shen Z."/>
            <person name="Sheh A."/>
            <person name="Young S.K."/>
            <person name="Abouelliel A."/>
            <person name="Ward D.V."/>
            <person name="Earl A.M."/>
            <person name="Fox J.G."/>
        </authorList>
    </citation>
    <scope>NUCLEOTIDE SEQUENCE [LARGE SCALE GENOMIC DNA]</scope>
    <source>
        <strain evidence="3">MIT 98-5489</strain>
    </source>
</reference>